<feature type="domain" description="SGNH hydrolase-type esterase" evidence="2">
    <location>
        <begin position="57"/>
        <end position="259"/>
    </location>
</feature>
<dbReference type="InterPro" id="IPR037460">
    <property type="entry name" value="SEST-like"/>
</dbReference>
<feature type="chain" id="PRO_5040158529" evidence="1">
    <location>
        <begin position="21"/>
        <end position="687"/>
    </location>
</feature>
<evidence type="ECO:0000313" key="3">
    <source>
        <dbReference type="EMBL" id="KAI6779850.1"/>
    </source>
</evidence>
<reference evidence="3" key="2">
    <citation type="submission" date="2022-07" db="EMBL/GenBank/DDBJ databases">
        <authorList>
            <person name="Goncalves M.F.M."/>
            <person name="Hilario S."/>
            <person name="Van De Peer Y."/>
            <person name="Esteves A.C."/>
            <person name="Alves A."/>
        </authorList>
    </citation>
    <scope>NUCLEOTIDE SEQUENCE</scope>
    <source>
        <strain evidence="3">MUM 19.33</strain>
    </source>
</reference>
<comment type="caution">
    <text evidence="3">The sequence shown here is derived from an EMBL/GenBank/DDBJ whole genome shotgun (WGS) entry which is preliminary data.</text>
</comment>
<dbReference type="PANTHER" id="PTHR37981">
    <property type="entry name" value="LIPASE 2"/>
    <property type="match status" value="1"/>
</dbReference>
<dbReference type="OrthoDB" id="1896086at2759"/>
<evidence type="ECO:0000313" key="4">
    <source>
        <dbReference type="Proteomes" id="UP001055219"/>
    </source>
</evidence>
<dbReference type="RefSeq" id="XP_051360706.1">
    <property type="nucleotide sequence ID" value="XM_051508245.1"/>
</dbReference>
<dbReference type="Pfam" id="PF13472">
    <property type="entry name" value="Lipase_GDSL_2"/>
    <property type="match status" value="1"/>
</dbReference>
<proteinExistence type="predicted"/>
<organism evidence="3 4">
    <name type="scientific">Emericellopsis cladophorae</name>
    <dbReference type="NCBI Taxonomy" id="2686198"/>
    <lineage>
        <taxon>Eukaryota</taxon>
        <taxon>Fungi</taxon>
        <taxon>Dikarya</taxon>
        <taxon>Ascomycota</taxon>
        <taxon>Pezizomycotina</taxon>
        <taxon>Sordariomycetes</taxon>
        <taxon>Hypocreomycetidae</taxon>
        <taxon>Hypocreales</taxon>
        <taxon>Bionectriaceae</taxon>
        <taxon>Emericellopsis</taxon>
    </lineage>
</organism>
<gene>
    <name evidence="3" type="ORF">J7T54_003774</name>
</gene>
<dbReference type="GO" id="GO:0016788">
    <property type="term" value="F:hydrolase activity, acting on ester bonds"/>
    <property type="evidence" value="ECO:0007669"/>
    <property type="project" value="InterPro"/>
</dbReference>
<dbReference type="InterPro" id="IPR036514">
    <property type="entry name" value="SGNH_hydro_sf"/>
</dbReference>
<keyword evidence="1" id="KW-0732">Signal</keyword>
<dbReference type="SUPFAM" id="SSF52266">
    <property type="entry name" value="SGNH hydrolase"/>
    <property type="match status" value="1"/>
</dbReference>
<dbReference type="GO" id="GO:0006629">
    <property type="term" value="P:lipid metabolic process"/>
    <property type="evidence" value="ECO:0007669"/>
    <property type="project" value="TreeGrafter"/>
</dbReference>
<dbReference type="GeneID" id="75830269"/>
<sequence>MLKQTIVGLLGLSHVAAAWAVPSPHAGLHREATVTAQGIRKRDSDVSEFSWVKRWAAIGDSYTAGIGAGAPLGRIWDDELEITLPDGTISGHGDWYCSRYNRAYPKVIEKQFGSHIEDFQFLACSGDRSEQIFQQVEHLEGDLDFVTLTAGGNDLCLAKMIKDCIMLPYLKDDACDTVIEKAQENIDTILKDNVRQILTELNGKMSKDGIVVINGYAQFFNVETDDCADQSWDAFWMIPLRKLSFESLTKSRRERFNKLVIGINEAIGEVVDEVAEDKDIGYKIGFAQWDLWAKEGVDGQMCSPSSNGNYPDQAQPDMQFIKPDTHPWRLWTDDVKDELRRRDAKTLDDLTPEERRTFLRWEADVRRRAAVFEDSIYESVLYKSSAPGAEVVHQLDKRAPAPPGCPGDDGTDVTFGLGMPDSVGRNFHPNVNGHVSIASFVLSEAMDLRAVVLGEEPYCAVKSKRTCWSSKKDFRGYVQADRLDISYEDFCRKHVPKEHPDHTTNWEVKKTYDKGTPDEHQLIITLGNGLADFDEDKCLESFESLIHDCDTDNAMNWKRGGEYVVDGGDYTFEIYPKRDNRPWPPPSKPVGRCEGWWKVLFSHYEIEGGGFSTHDHGQKTMLPNMDTCYGLGTSLWKFKYYDEPTDEGYEWKATFNTPVFVMNRCFRNNKIVKAAGGWTDGCRGNDG</sequence>
<name>A0A9P9XYL2_9HYPO</name>
<dbReference type="PANTHER" id="PTHR37981:SF1">
    <property type="entry name" value="SGNH HYDROLASE-TYPE ESTERASE DOMAIN-CONTAINING PROTEIN"/>
    <property type="match status" value="1"/>
</dbReference>
<dbReference type="AlphaFoldDB" id="A0A9P9XYL2"/>
<feature type="signal peptide" evidence="1">
    <location>
        <begin position="1"/>
        <end position="20"/>
    </location>
</feature>
<protein>
    <submittedName>
        <fullName evidence="3">SGNH hydrolase</fullName>
    </submittedName>
</protein>
<dbReference type="EMBL" id="JAGIXG020000041">
    <property type="protein sequence ID" value="KAI6779850.1"/>
    <property type="molecule type" value="Genomic_DNA"/>
</dbReference>
<dbReference type="InterPro" id="IPR013830">
    <property type="entry name" value="SGNH_hydro"/>
</dbReference>
<accession>A0A9P9XYL2</accession>
<dbReference type="Proteomes" id="UP001055219">
    <property type="component" value="Unassembled WGS sequence"/>
</dbReference>
<reference evidence="3" key="1">
    <citation type="journal article" date="2021" name="J Fungi (Basel)">
        <title>Genomic and Metabolomic Analyses of the Marine Fungus Emericellopsis cladophorae: Insights into Saltwater Adaptability Mechanisms and Its Biosynthetic Potential.</title>
        <authorList>
            <person name="Goncalves M.F.M."/>
            <person name="Hilario S."/>
            <person name="Van de Peer Y."/>
            <person name="Esteves A.C."/>
            <person name="Alves A."/>
        </authorList>
    </citation>
    <scope>NUCLEOTIDE SEQUENCE</scope>
    <source>
        <strain evidence="3">MUM 19.33</strain>
    </source>
</reference>
<keyword evidence="3" id="KW-0378">Hydrolase</keyword>
<dbReference type="Gene3D" id="3.40.50.1110">
    <property type="entry name" value="SGNH hydrolase"/>
    <property type="match status" value="1"/>
</dbReference>
<keyword evidence="4" id="KW-1185">Reference proteome</keyword>
<evidence type="ECO:0000256" key="1">
    <source>
        <dbReference type="SAM" id="SignalP"/>
    </source>
</evidence>
<dbReference type="CDD" id="cd01823">
    <property type="entry name" value="SEST_like"/>
    <property type="match status" value="1"/>
</dbReference>
<dbReference type="Pfam" id="PF18647">
    <property type="entry name" value="Fungal_lectin_2"/>
    <property type="match status" value="1"/>
</dbReference>
<evidence type="ECO:0000259" key="2">
    <source>
        <dbReference type="Pfam" id="PF13472"/>
    </source>
</evidence>